<sequence>MFRHESADTWRRRPLERRTTDARRGSVVDWINGLTDNNPKPQGSAATNAWTTRSEDERETRNGSVAAVEDVAPDETTQHKDQLICNLKREVKVIMEEAVTRRNLDLNSPYVTSLCAAVDACLMDGLRRRLLGLFGCRSSLALLHSLAKQNATAENVLSKTLTNNQKHGLAPHLVWIREALHMRALSTIIHHINTAKK</sequence>
<dbReference type="Gene3D" id="1.20.58.900">
    <property type="match status" value="1"/>
</dbReference>
<dbReference type="PROSITE" id="PS50826">
    <property type="entry name" value="RUN"/>
    <property type="match status" value="1"/>
</dbReference>
<evidence type="ECO:0000256" key="1">
    <source>
        <dbReference type="SAM" id="MobiDB-lite"/>
    </source>
</evidence>
<dbReference type="InterPro" id="IPR004012">
    <property type="entry name" value="Run_dom"/>
</dbReference>
<dbReference type="EMBL" id="CAJGYM010000041">
    <property type="protein sequence ID" value="CAD6194102.1"/>
    <property type="molecule type" value="Genomic_DNA"/>
</dbReference>
<evidence type="ECO:0000313" key="4">
    <source>
        <dbReference type="Proteomes" id="UP000835052"/>
    </source>
</evidence>
<proteinExistence type="predicted"/>
<feature type="region of interest" description="Disordered" evidence="1">
    <location>
        <begin position="31"/>
        <end position="73"/>
    </location>
</feature>
<dbReference type="AlphaFoldDB" id="A0A8S1HGL0"/>
<name>A0A8S1HGL0_9PELO</name>
<organism evidence="3 4">
    <name type="scientific">Caenorhabditis auriculariae</name>
    <dbReference type="NCBI Taxonomy" id="2777116"/>
    <lineage>
        <taxon>Eukaryota</taxon>
        <taxon>Metazoa</taxon>
        <taxon>Ecdysozoa</taxon>
        <taxon>Nematoda</taxon>
        <taxon>Chromadorea</taxon>
        <taxon>Rhabditida</taxon>
        <taxon>Rhabditina</taxon>
        <taxon>Rhabditomorpha</taxon>
        <taxon>Rhabditoidea</taxon>
        <taxon>Rhabditidae</taxon>
        <taxon>Peloderinae</taxon>
        <taxon>Caenorhabditis</taxon>
    </lineage>
</organism>
<evidence type="ECO:0000313" key="3">
    <source>
        <dbReference type="EMBL" id="CAD6194102.1"/>
    </source>
</evidence>
<accession>A0A8S1HGL0</accession>
<evidence type="ECO:0000259" key="2">
    <source>
        <dbReference type="PROSITE" id="PS50826"/>
    </source>
</evidence>
<reference evidence="3" key="1">
    <citation type="submission" date="2020-10" db="EMBL/GenBank/DDBJ databases">
        <authorList>
            <person name="Kikuchi T."/>
        </authorList>
    </citation>
    <scope>NUCLEOTIDE SEQUENCE</scope>
    <source>
        <strain evidence="3">NKZ352</strain>
    </source>
</reference>
<dbReference type="SUPFAM" id="SSF140741">
    <property type="entry name" value="RUN domain-like"/>
    <property type="match status" value="1"/>
</dbReference>
<dbReference type="Pfam" id="PF02759">
    <property type="entry name" value="RUN"/>
    <property type="match status" value="1"/>
</dbReference>
<gene>
    <name evidence="3" type="ORF">CAUJ_LOCUS10021</name>
</gene>
<comment type="caution">
    <text evidence="3">The sequence shown here is derived from an EMBL/GenBank/DDBJ whole genome shotgun (WGS) entry which is preliminary data.</text>
</comment>
<dbReference type="InterPro" id="IPR037213">
    <property type="entry name" value="Run_dom_sf"/>
</dbReference>
<feature type="domain" description="RUN" evidence="2">
    <location>
        <begin position="105"/>
        <end position="197"/>
    </location>
</feature>
<protein>
    <recommendedName>
        <fullName evidence="2">RUN domain-containing protein</fullName>
    </recommendedName>
</protein>
<dbReference type="Proteomes" id="UP000835052">
    <property type="component" value="Unassembled WGS sequence"/>
</dbReference>
<keyword evidence="4" id="KW-1185">Reference proteome</keyword>
<feature type="compositionally biased region" description="Polar residues" evidence="1">
    <location>
        <begin position="34"/>
        <end position="52"/>
    </location>
</feature>
<dbReference type="OrthoDB" id="10264062at2759"/>